<dbReference type="Proteomes" id="UP000245216">
    <property type="component" value="Unassembled WGS sequence"/>
</dbReference>
<evidence type="ECO:0000256" key="2">
    <source>
        <dbReference type="ARBA" id="ARBA00022833"/>
    </source>
</evidence>
<dbReference type="PANTHER" id="PTHR30111:SF1">
    <property type="entry name" value="33 KDA CHAPERONIN"/>
    <property type="match status" value="1"/>
</dbReference>
<evidence type="ECO:0000256" key="3">
    <source>
        <dbReference type="ARBA" id="ARBA00023157"/>
    </source>
</evidence>
<evidence type="ECO:0000256" key="4">
    <source>
        <dbReference type="ARBA" id="ARBA00023186"/>
    </source>
</evidence>
<keyword evidence="4" id="KW-0143">Chaperone</keyword>
<reference evidence="6 8" key="2">
    <citation type="submission" date="2018-05" db="EMBL/GenBank/DDBJ databases">
        <authorList>
            <person name="Lanie J.A."/>
            <person name="Ng W.-L."/>
            <person name="Kazmierczak K.M."/>
            <person name="Andrzejewski T.M."/>
            <person name="Davidsen T.M."/>
            <person name="Wayne K.J."/>
            <person name="Tettelin H."/>
            <person name="Glass J.I."/>
            <person name="Rusch D."/>
            <person name="Podicherti R."/>
            <person name="Tsui H.-C.T."/>
            <person name="Winkler M.E."/>
        </authorList>
    </citation>
    <scope>NUCLEOTIDE SEQUENCE [LARGE SCALE GENOMIC DNA]</scope>
    <source>
        <strain evidence="6 8">YBY</strain>
    </source>
</reference>
<dbReference type="PIRSF" id="PIRSF005261">
    <property type="entry name" value="Heat_shock_Hsp33"/>
    <property type="match status" value="1"/>
</dbReference>
<dbReference type="CDD" id="cd00498">
    <property type="entry name" value="Hsp33"/>
    <property type="match status" value="1"/>
</dbReference>
<dbReference type="EMBL" id="QEXO01000001">
    <property type="protein sequence ID" value="PWE15486.1"/>
    <property type="molecule type" value="Genomic_DNA"/>
</dbReference>
<dbReference type="NCBIfam" id="NF001033">
    <property type="entry name" value="PRK00114.1"/>
    <property type="match status" value="1"/>
</dbReference>
<evidence type="ECO:0000313" key="8">
    <source>
        <dbReference type="Proteomes" id="UP000245216"/>
    </source>
</evidence>
<dbReference type="STRING" id="511.UZ73_03115"/>
<dbReference type="SUPFAM" id="SSF64397">
    <property type="entry name" value="Hsp33 domain"/>
    <property type="match status" value="1"/>
</dbReference>
<reference evidence="7 9" key="3">
    <citation type="submission" date="2022-05" db="EMBL/GenBank/DDBJ databases">
        <title>Complete sequence of strain NY11312.</title>
        <authorList>
            <person name="Zhou D."/>
        </authorList>
    </citation>
    <scope>NUCLEOTIDE SEQUENCE [LARGE SCALE GENOMIC DNA]</scope>
    <source>
        <strain evidence="7 9">NY11312</strain>
    </source>
</reference>
<dbReference type="GO" id="GO:0005737">
    <property type="term" value="C:cytoplasm"/>
    <property type="evidence" value="ECO:0007669"/>
    <property type="project" value="InterPro"/>
</dbReference>
<dbReference type="InterPro" id="IPR016154">
    <property type="entry name" value="Heat_shock_Hsp33_C"/>
</dbReference>
<evidence type="ECO:0000313" key="9">
    <source>
        <dbReference type="Proteomes" id="UP001211866"/>
    </source>
</evidence>
<evidence type="ECO:0000313" key="7">
    <source>
        <dbReference type="EMBL" id="WBM36959.1"/>
    </source>
</evidence>
<dbReference type="KEGG" id="afa:UZ73_03115"/>
<dbReference type="Proteomes" id="UP001211866">
    <property type="component" value="Chromosome"/>
</dbReference>
<dbReference type="InterPro" id="IPR000397">
    <property type="entry name" value="Heat_shock_Hsp33"/>
</dbReference>
<dbReference type="PANTHER" id="PTHR30111">
    <property type="entry name" value="33 KDA CHAPERONIN"/>
    <property type="match status" value="1"/>
</dbReference>
<keyword evidence="9" id="KW-1185">Reference proteome</keyword>
<dbReference type="Gene3D" id="1.10.287.480">
    <property type="entry name" value="helix hairpin bin"/>
    <property type="match status" value="1"/>
</dbReference>
<protein>
    <submittedName>
        <fullName evidence="7">Hsp33 family molecular chaperone HslO</fullName>
    </submittedName>
    <submittedName>
        <fullName evidence="6">Redox-regulated molecular chaperone Hsp33</fullName>
    </submittedName>
</protein>
<evidence type="ECO:0000313" key="6">
    <source>
        <dbReference type="EMBL" id="PWE15486.1"/>
    </source>
</evidence>
<keyword evidence="3" id="KW-1015">Disulfide bond</keyword>
<evidence type="ECO:0000256" key="1">
    <source>
        <dbReference type="ARBA" id="ARBA00022490"/>
    </source>
</evidence>
<dbReference type="InterPro" id="IPR023212">
    <property type="entry name" value="Hsp33_helix_hairpin_bin_dom_sf"/>
</dbReference>
<accession>A0A0M7DTL8</accession>
<proteinExistence type="predicted"/>
<dbReference type="GO" id="GO:0044183">
    <property type="term" value="F:protein folding chaperone"/>
    <property type="evidence" value="ECO:0007669"/>
    <property type="project" value="TreeGrafter"/>
</dbReference>
<reference evidence="6 8" key="1">
    <citation type="submission" date="2018-05" db="EMBL/GenBank/DDBJ databases">
        <title>Genome Sequence of an Efficient Indole-Degrading Bacterium, Alcaligenes sp.YBY.</title>
        <authorList>
            <person name="Yang B."/>
        </authorList>
    </citation>
    <scope>NUCLEOTIDE SEQUENCE [LARGE SCALE GENOMIC DNA]</scope>
    <source>
        <strain evidence="6 8">YBY</strain>
    </source>
</reference>
<dbReference type="GO" id="GO:0042026">
    <property type="term" value="P:protein refolding"/>
    <property type="evidence" value="ECO:0007669"/>
    <property type="project" value="TreeGrafter"/>
</dbReference>
<keyword evidence="5" id="KW-0676">Redox-active center</keyword>
<accession>A0A0S2JMU5</accession>
<dbReference type="InterPro" id="IPR016153">
    <property type="entry name" value="Heat_shock_Hsp33_N"/>
</dbReference>
<dbReference type="GO" id="GO:0051082">
    <property type="term" value="F:unfolded protein binding"/>
    <property type="evidence" value="ECO:0007669"/>
    <property type="project" value="InterPro"/>
</dbReference>
<organism evidence="6 8">
    <name type="scientific">Alcaligenes faecalis</name>
    <dbReference type="NCBI Taxonomy" id="511"/>
    <lineage>
        <taxon>Bacteria</taxon>
        <taxon>Pseudomonadati</taxon>
        <taxon>Pseudomonadota</taxon>
        <taxon>Betaproteobacteria</taxon>
        <taxon>Burkholderiales</taxon>
        <taxon>Alcaligenaceae</taxon>
        <taxon>Alcaligenes</taxon>
    </lineage>
</organism>
<dbReference type="Pfam" id="PF01430">
    <property type="entry name" value="HSP33"/>
    <property type="match status" value="1"/>
</dbReference>
<dbReference type="EMBL" id="CP096916">
    <property type="protein sequence ID" value="WBM36959.1"/>
    <property type="molecule type" value="Genomic_DNA"/>
</dbReference>
<evidence type="ECO:0000256" key="5">
    <source>
        <dbReference type="ARBA" id="ARBA00023284"/>
    </source>
</evidence>
<sequence length="303" mass="34052">MTDILKKYLFADQSTRAQIVHLEQAWQMGLEHQHYPACIRDLLGELVAASVLLAGNLKFDGSLILQIQGDGPIALLVVECTSDMDIRATVSLRENHPVPQTGTLQTLLNPQGQGRFTVVLAPRQSSKDFRPYQGVVPLEGETVAEVLQTYMRTSEQLDTHLWLAADENRCAGLLLQRIPPQGGHSLAQNLDTWERALALGSTVQTQELLQLDSDTLIHRLFWEEDLQVFEPQSVRWHCPCSRQRVSNMLRMLGREEIEQMLAEQDTINVSCNFCGKPYQYDAIDCASLFVDKGDTQPGDDTLH</sequence>
<dbReference type="OrthoDB" id="9793753at2"/>
<dbReference type="RefSeq" id="WP_026483073.1">
    <property type="nucleotide sequence ID" value="NZ_CAXOJJ010000090.1"/>
</dbReference>
<dbReference type="Gene3D" id="3.55.30.10">
    <property type="entry name" value="Hsp33 domain"/>
    <property type="match status" value="1"/>
</dbReference>
<name>A0A0M7DTL8_ALCFA</name>
<keyword evidence="2" id="KW-0862">Zinc</keyword>
<dbReference type="SUPFAM" id="SSF118352">
    <property type="entry name" value="HSP33 redox switch-like"/>
    <property type="match status" value="1"/>
</dbReference>
<dbReference type="AlphaFoldDB" id="A0A0M7DTL8"/>
<dbReference type="Gene3D" id="3.90.1280.10">
    <property type="entry name" value="HSP33 redox switch-like"/>
    <property type="match status" value="1"/>
</dbReference>
<dbReference type="GeneID" id="29368573"/>
<gene>
    <name evidence="7" type="primary">hslO</name>
    <name evidence="6" type="ORF">DF183_01775</name>
    <name evidence="7" type="ORF">M2J83_14215</name>
</gene>
<keyword evidence="1" id="KW-0963">Cytoplasm</keyword>